<evidence type="ECO:0000256" key="3">
    <source>
        <dbReference type="ARBA" id="ARBA00022670"/>
    </source>
</evidence>
<evidence type="ECO:0000256" key="4">
    <source>
        <dbReference type="ARBA" id="ARBA00022692"/>
    </source>
</evidence>
<dbReference type="InterPro" id="IPR019127">
    <property type="entry name" value="Exosortase"/>
</dbReference>
<dbReference type="NCBIfam" id="TIGR04178">
    <property type="entry name" value="exo_archaeo"/>
    <property type="match status" value="1"/>
</dbReference>
<evidence type="ECO:0000313" key="9">
    <source>
        <dbReference type="EMBL" id="WPJ96820.1"/>
    </source>
</evidence>
<organism evidence="9 10">
    <name type="scientific">Coraliomargarita algicola</name>
    <dbReference type="NCBI Taxonomy" id="3092156"/>
    <lineage>
        <taxon>Bacteria</taxon>
        <taxon>Pseudomonadati</taxon>
        <taxon>Verrucomicrobiota</taxon>
        <taxon>Opitutia</taxon>
        <taxon>Puniceicoccales</taxon>
        <taxon>Coraliomargaritaceae</taxon>
        <taxon>Coraliomargarita</taxon>
    </lineage>
</organism>
<reference evidence="9 10" key="1">
    <citation type="submission" date="2023-11" db="EMBL/GenBank/DDBJ databases">
        <title>Coraliomargarita sp. nov., isolated from marine algae.</title>
        <authorList>
            <person name="Lee J.K."/>
            <person name="Baek J.H."/>
            <person name="Kim J.M."/>
            <person name="Choi D.G."/>
            <person name="Jeon C.O."/>
        </authorList>
    </citation>
    <scope>NUCLEOTIDE SEQUENCE [LARGE SCALE GENOMIC DNA]</scope>
    <source>
        <strain evidence="9 10">J2-16</strain>
    </source>
</reference>
<keyword evidence="6 8" id="KW-1133">Transmembrane helix</keyword>
<keyword evidence="10" id="KW-1185">Reference proteome</keyword>
<comment type="subcellular location">
    <subcellularLocation>
        <location evidence="1">Cell membrane</location>
        <topology evidence="1">Multi-pass membrane protein</topology>
    </subcellularLocation>
</comment>
<evidence type="ECO:0000313" key="10">
    <source>
        <dbReference type="Proteomes" id="UP001324993"/>
    </source>
</evidence>
<sequence>MSEMHRSQVATVLLGLMLPAIWLLNMAWWRMSPDVVIIIGLVPLAWYVALKTPGPTENPSPNRVWVYASVATLSLGILFNQMLMMACGWAGLAVLFCFPPSAIPKLRLWILCAGAFPWVLLELTPLSWWFRLSGASVTGRLFDLLGMDVMVSGTLLEIDGLPISIEAACGGMQLLQVLLSGGVALTLLRFPQRGLFWSMLLLLPVLAWVANTTRIIIISGWGLAFGAERAAGAFHTWGALLVLGLLLGLYHGLALVLQSLFKVEEDDEYAQ</sequence>
<gene>
    <name evidence="9" type="ORF">SH580_03760</name>
</gene>
<evidence type="ECO:0000256" key="8">
    <source>
        <dbReference type="SAM" id="Phobius"/>
    </source>
</evidence>
<dbReference type="EMBL" id="CP138858">
    <property type="protein sequence ID" value="WPJ96820.1"/>
    <property type="molecule type" value="Genomic_DNA"/>
</dbReference>
<protein>
    <submittedName>
        <fullName evidence="9">Archaeosortase/exosortase family protein</fullName>
    </submittedName>
</protein>
<dbReference type="Pfam" id="PF09721">
    <property type="entry name" value="Exosortase_EpsH"/>
    <property type="match status" value="1"/>
</dbReference>
<proteinExistence type="predicted"/>
<dbReference type="RefSeq" id="WP_319833677.1">
    <property type="nucleotide sequence ID" value="NZ_CP138858.1"/>
</dbReference>
<evidence type="ECO:0000256" key="6">
    <source>
        <dbReference type="ARBA" id="ARBA00022989"/>
    </source>
</evidence>
<keyword evidence="7 8" id="KW-0472">Membrane</keyword>
<evidence type="ECO:0000256" key="1">
    <source>
        <dbReference type="ARBA" id="ARBA00004651"/>
    </source>
</evidence>
<keyword evidence="2" id="KW-1003">Cell membrane</keyword>
<accession>A0ABZ0RPC0</accession>
<keyword evidence="5" id="KW-0378">Hydrolase</keyword>
<evidence type="ECO:0000256" key="2">
    <source>
        <dbReference type="ARBA" id="ARBA00022475"/>
    </source>
</evidence>
<keyword evidence="3" id="KW-0645">Protease</keyword>
<name>A0ABZ0RPC0_9BACT</name>
<dbReference type="InterPro" id="IPR026392">
    <property type="entry name" value="Exo/Archaeosortase_dom"/>
</dbReference>
<dbReference type="Proteomes" id="UP001324993">
    <property type="component" value="Chromosome"/>
</dbReference>
<keyword evidence="4 8" id="KW-0812">Transmembrane</keyword>
<evidence type="ECO:0000256" key="7">
    <source>
        <dbReference type="ARBA" id="ARBA00023136"/>
    </source>
</evidence>
<feature type="transmembrane region" description="Helical" evidence="8">
    <location>
        <begin position="200"/>
        <end position="224"/>
    </location>
</feature>
<feature type="transmembrane region" description="Helical" evidence="8">
    <location>
        <begin position="64"/>
        <end position="96"/>
    </location>
</feature>
<feature type="transmembrane region" description="Helical" evidence="8">
    <location>
        <begin position="12"/>
        <end position="29"/>
    </location>
</feature>
<feature type="transmembrane region" description="Helical" evidence="8">
    <location>
        <begin position="108"/>
        <end position="129"/>
    </location>
</feature>
<feature type="transmembrane region" description="Helical" evidence="8">
    <location>
        <begin position="236"/>
        <end position="257"/>
    </location>
</feature>
<evidence type="ECO:0000256" key="5">
    <source>
        <dbReference type="ARBA" id="ARBA00022801"/>
    </source>
</evidence>
<feature type="transmembrane region" description="Helical" evidence="8">
    <location>
        <begin position="35"/>
        <end position="52"/>
    </location>
</feature>